<dbReference type="PANTHER" id="PTHR45815:SF3">
    <property type="entry name" value="PROTEIN DISULFIDE-ISOMERASE A6"/>
    <property type="match status" value="1"/>
</dbReference>
<evidence type="ECO:0000256" key="1">
    <source>
        <dbReference type="SAM" id="Phobius"/>
    </source>
</evidence>
<proteinExistence type="predicted"/>
<evidence type="ECO:0000259" key="3">
    <source>
        <dbReference type="PROSITE" id="PS51352"/>
    </source>
</evidence>
<sequence length="416" mass="49043">MKNFQTTLLIFFSIFLVSQCGVIELTESNYNTEVLLNKESDWLIKFYANWCPHCQNMKEAFERASNAQDGIVKYGGVECPSENSVCEKEGIRGYPTIRFRSQKGFWIDYNQDRSEKSFKEFSNKYAHRSYNKIADTQLLNKYSDYCISFIIYVPSKSDDSLNEQIETHLQTLSKESPTLFTFVHLDLDLLKPSINKFDEKIQLFIKDETNDGPPLLISFQSDLLELYNGPFEDLTIIDDWIKSKSVQKIQNFNDLDLQELKAQSKFAVVSLVDLEVSSTLLLRGDMMAIQEKNRDKFNNFVFSWINIDHNNQNEFQKKYRIKKKNLPTLIVVDFEKDSFWNLDQINGDKNDNKDTIQQLLTKVENNEIENYQINQKTPFVHFFSDTWFWFVILLVLLGYLYIKFVKPMMKKRRVIH</sequence>
<evidence type="ECO:0000313" key="4">
    <source>
        <dbReference type="EMBL" id="KAJ6243171.1"/>
    </source>
</evidence>
<dbReference type="Proteomes" id="UP001150062">
    <property type="component" value="Unassembled WGS sequence"/>
</dbReference>
<dbReference type="SUPFAM" id="SSF52833">
    <property type="entry name" value="Thioredoxin-like"/>
    <property type="match status" value="2"/>
</dbReference>
<dbReference type="Gene3D" id="3.40.30.10">
    <property type="entry name" value="Glutaredoxin"/>
    <property type="match status" value="2"/>
</dbReference>
<feature type="transmembrane region" description="Helical" evidence="1">
    <location>
        <begin position="387"/>
        <end position="405"/>
    </location>
</feature>
<keyword evidence="1" id="KW-0812">Transmembrane</keyword>
<feature type="signal peptide" evidence="2">
    <location>
        <begin position="1"/>
        <end position="20"/>
    </location>
</feature>
<dbReference type="PROSITE" id="PS51352">
    <property type="entry name" value="THIOREDOXIN_2"/>
    <property type="match status" value="1"/>
</dbReference>
<comment type="caution">
    <text evidence="4">The sequence shown here is derived from an EMBL/GenBank/DDBJ whole genome shotgun (WGS) entry which is preliminary data.</text>
</comment>
<keyword evidence="1" id="KW-0472">Membrane</keyword>
<organism evidence="4 5">
    <name type="scientific">Anaeramoeba flamelloides</name>
    <dbReference type="NCBI Taxonomy" id="1746091"/>
    <lineage>
        <taxon>Eukaryota</taxon>
        <taxon>Metamonada</taxon>
        <taxon>Anaeramoebidae</taxon>
        <taxon>Anaeramoeba</taxon>
    </lineage>
</organism>
<evidence type="ECO:0000256" key="2">
    <source>
        <dbReference type="SAM" id="SignalP"/>
    </source>
</evidence>
<keyword evidence="5" id="KW-1185">Reference proteome</keyword>
<dbReference type="CDD" id="cd02961">
    <property type="entry name" value="PDI_a_family"/>
    <property type="match status" value="1"/>
</dbReference>
<reference evidence="4" key="1">
    <citation type="submission" date="2022-08" db="EMBL/GenBank/DDBJ databases">
        <title>Novel sulfate-reducing endosymbionts in the free-living metamonad Anaeramoeba.</title>
        <authorList>
            <person name="Jerlstrom-Hultqvist J."/>
            <person name="Cepicka I."/>
            <person name="Gallot-Lavallee L."/>
            <person name="Salas-Leiva D."/>
            <person name="Curtis B.A."/>
            <person name="Zahonova K."/>
            <person name="Pipaliya S."/>
            <person name="Dacks J."/>
            <person name="Roger A.J."/>
        </authorList>
    </citation>
    <scope>NUCLEOTIDE SEQUENCE</scope>
    <source>
        <strain evidence="4">Schooner1</strain>
    </source>
</reference>
<dbReference type="InterPro" id="IPR036249">
    <property type="entry name" value="Thioredoxin-like_sf"/>
</dbReference>
<keyword evidence="1" id="KW-1133">Transmembrane helix</keyword>
<evidence type="ECO:0000313" key="5">
    <source>
        <dbReference type="Proteomes" id="UP001150062"/>
    </source>
</evidence>
<dbReference type="PANTHER" id="PTHR45815">
    <property type="entry name" value="PROTEIN DISULFIDE-ISOMERASE A6"/>
    <property type="match status" value="1"/>
</dbReference>
<keyword evidence="2" id="KW-0732">Signal</keyword>
<dbReference type="EMBL" id="JAOAOG010000172">
    <property type="protein sequence ID" value="KAJ6243171.1"/>
    <property type="molecule type" value="Genomic_DNA"/>
</dbReference>
<dbReference type="InterPro" id="IPR017937">
    <property type="entry name" value="Thioredoxin_CS"/>
</dbReference>
<feature type="domain" description="Thioredoxin" evidence="3">
    <location>
        <begin position="14"/>
        <end position="127"/>
    </location>
</feature>
<gene>
    <name evidence="4" type="ORF">M0813_22309</name>
</gene>
<protein>
    <submittedName>
        <fullName evidence="4">Protein disulfide-isomerase a6</fullName>
    </submittedName>
</protein>
<dbReference type="InterPro" id="IPR013766">
    <property type="entry name" value="Thioredoxin_domain"/>
</dbReference>
<accession>A0ABQ8YF28</accession>
<name>A0ABQ8YF28_9EUKA</name>
<dbReference type="PROSITE" id="PS00194">
    <property type="entry name" value="THIOREDOXIN_1"/>
    <property type="match status" value="1"/>
</dbReference>
<dbReference type="Pfam" id="PF00085">
    <property type="entry name" value="Thioredoxin"/>
    <property type="match status" value="1"/>
</dbReference>
<feature type="chain" id="PRO_5046418918" evidence="2">
    <location>
        <begin position="21"/>
        <end position="416"/>
    </location>
</feature>